<dbReference type="REBASE" id="5571">
    <property type="entry name" value="DraRMrr2P"/>
</dbReference>
<reference evidence="3 4" key="1">
    <citation type="journal article" date="1999" name="Science">
        <title>Genome sequence of the radioresistant bacterium Deinococcus radiodurans R1.</title>
        <authorList>
            <person name="White O."/>
            <person name="Eisen J.A."/>
            <person name="Heidelberg J.F."/>
            <person name="Hickey E.K."/>
            <person name="Peterson J.D."/>
            <person name="Dodson R.J."/>
            <person name="Haft D.H."/>
            <person name="Gwinn M.L."/>
            <person name="Nelson W.C."/>
            <person name="Richardson D.L."/>
            <person name="Moffat K.S."/>
            <person name="Qin H."/>
            <person name="Jiang L."/>
            <person name="Pamphile W."/>
            <person name="Crosby M."/>
            <person name="Shen M."/>
            <person name="Vamathevan J.J."/>
            <person name="Lam P."/>
            <person name="McDonald L."/>
            <person name="Utterback T."/>
            <person name="Zalewski C."/>
            <person name="Makarova K.S."/>
            <person name="Aravind L."/>
            <person name="Daly M.J."/>
            <person name="Minton K.W."/>
            <person name="Fleischmann R.D."/>
            <person name="Ketchum K.A."/>
            <person name="Nelson K.E."/>
            <person name="Salzberg S."/>
            <person name="Smith H.O."/>
            <person name="Venter J.C."/>
            <person name="Fraser C.M."/>
        </authorList>
    </citation>
    <scope>NUCLEOTIDE SEQUENCE [LARGE SCALE GENOMIC DNA]</scope>
    <source>
        <strain evidence="4">ATCC 13939 / DSM 20539 / JCM 16871 / LMG 4051 / NBRC 15346 / NCIMB 9279 / R1 / VKM B-1422</strain>
    </source>
</reference>
<evidence type="ECO:0000259" key="1">
    <source>
        <dbReference type="Pfam" id="PF04471"/>
    </source>
</evidence>
<accession>Q9RX07</accession>
<dbReference type="HOGENOM" id="CLU_063822_2_0_0"/>
<name>Q9RX07_DEIRA</name>
<dbReference type="Gene3D" id="3.40.1350.10">
    <property type="match status" value="1"/>
</dbReference>
<dbReference type="AlphaFoldDB" id="Q9RX07"/>
<organism evidence="3 4">
    <name type="scientific">Deinococcus radiodurans (strain ATCC 13939 / DSM 20539 / JCM 16871 / CCUG 27074 / LMG 4051 / NBRC 15346 / NCIMB 9279 / VKM B-1422 / R1)</name>
    <dbReference type="NCBI Taxonomy" id="243230"/>
    <lineage>
        <taxon>Bacteria</taxon>
        <taxon>Thermotogati</taxon>
        <taxon>Deinococcota</taxon>
        <taxon>Deinococci</taxon>
        <taxon>Deinococcales</taxon>
        <taxon>Deinococcaceae</taxon>
        <taxon>Deinococcus</taxon>
    </lineage>
</organism>
<dbReference type="KEGG" id="dra:DR_0508"/>
<dbReference type="PATRIC" id="fig|243230.17.peg.685"/>
<evidence type="ECO:0000259" key="2">
    <source>
        <dbReference type="Pfam" id="PF14338"/>
    </source>
</evidence>
<dbReference type="InParanoid" id="Q9RX07"/>
<evidence type="ECO:0000313" key="3">
    <source>
        <dbReference type="EMBL" id="AAF10088.1"/>
    </source>
</evidence>
<dbReference type="eggNOG" id="COG1715">
    <property type="taxonomic scope" value="Bacteria"/>
</dbReference>
<dbReference type="Proteomes" id="UP000002524">
    <property type="component" value="Chromosome 1"/>
</dbReference>
<dbReference type="Pfam" id="PF04471">
    <property type="entry name" value="Mrr_cat"/>
    <property type="match status" value="1"/>
</dbReference>
<evidence type="ECO:0000313" key="4">
    <source>
        <dbReference type="Proteomes" id="UP000002524"/>
    </source>
</evidence>
<dbReference type="SUPFAM" id="SSF52980">
    <property type="entry name" value="Restriction endonuclease-like"/>
    <property type="match status" value="1"/>
</dbReference>
<dbReference type="PIR" id="F75508">
    <property type="entry name" value="F75508"/>
</dbReference>
<dbReference type="Pfam" id="PF14338">
    <property type="entry name" value="Mrr_N"/>
    <property type="match status" value="1"/>
</dbReference>
<dbReference type="PANTHER" id="PTHR30015">
    <property type="entry name" value="MRR RESTRICTION SYSTEM PROTEIN"/>
    <property type="match status" value="1"/>
</dbReference>
<dbReference type="EnsemblBacteria" id="AAF10088">
    <property type="protein sequence ID" value="AAF10088"/>
    <property type="gene ID" value="DR_0508"/>
</dbReference>
<dbReference type="InterPro" id="IPR052906">
    <property type="entry name" value="Type_IV_Methyl-Rstrct_Enzyme"/>
</dbReference>
<dbReference type="InterPro" id="IPR025745">
    <property type="entry name" value="Mrr-like_N_dom"/>
</dbReference>
<dbReference type="OrthoDB" id="9803736at2"/>
<dbReference type="PaxDb" id="243230-DR_0508"/>
<feature type="domain" description="Restriction endonuclease type IV Mrr" evidence="1">
    <location>
        <begin position="184"/>
        <end position="312"/>
    </location>
</feature>
<dbReference type="InterPro" id="IPR011856">
    <property type="entry name" value="tRNA_endonuc-like_dom_sf"/>
</dbReference>
<dbReference type="GO" id="GO:0009307">
    <property type="term" value="P:DNA restriction-modification system"/>
    <property type="evidence" value="ECO:0007669"/>
    <property type="project" value="InterPro"/>
</dbReference>
<sequence length="336" mass="37335">MRGRDESRKSRQSVNLKNMRDTMPSFDEFNALTLKFMGDGQARQVNQIKDAVTALAQLSPQALAETIPSGESKVRHRIAWACSNLYRAGFLVKPQRGIYQISDTGRQILPTVGDTLTEREFETQPRWQQYLAERNQRQGDRAGAVVQATSVPALVEEQDLESVAIGAVDKLNDDLAIELLRRLREGSPAFFERAVIRVLRAMGYGGNDERELRTLLIESHTGRSGDGGIDGIIKLDPLGVQNIYIQAKRYGAGNPVGRPEVQGFVGALYGKRATRGVFMTTSRYTPDARAYAEGEAQDRLVLVDGVQLTTLMLNYGVGVQPKQTLTLLEIDEDFFE</sequence>
<feature type="domain" description="Restriction system protein Mrr-like N-terminal" evidence="2">
    <location>
        <begin position="26"/>
        <end position="109"/>
    </location>
</feature>
<dbReference type="GO" id="GO:0015666">
    <property type="term" value="F:restriction endodeoxyribonuclease activity"/>
    <property type="evidence" value="ECO:0000318"/>
    <property type="project" value="GO_Central"/>
</dbReference>
<dbReference type="InterPro" id="IPR007560">
    <property type="entry name" value="Restrct_endonuc_IV_Mrr"/>
</dbReference>
<proteinExistence type="predicted"/>
<dbReference type="PANTHER" id="PTHR30015:SF7">
    <property type="entry name" value="TYPE IV METHYL-DIRECTED RESTRICTION ENZYME ECOKMRR"/>
    <property type="match status" value="1"/>
</dbReference>
<gene>
    <name evidence="3" type="ordered locus">DR_0508</name>
</gene>
<keyword evidence="4" id="KW-1185">Reference proteome</keyword>
<dbReference type="STRING" id="243230.DR_0508"/>
<dbReference type="InterPro" id="IPR011335">
    <property type="entry name" value="Restrct_endonuc-II-like"/>
</dbReference>
<protein>
    <submittedName>
        <fullName evidence="3">Mrr restriction system protein</fullName>
    </submittedName>
</protein>
<dbReference type="EMBL" id="AE000513">
    <property type="protein sequence ID" value="AAF10088.1"/>
    <property type="molecule type" value="Genomic_DNA"/>
</dbReference>
<dbReference type="GO" id="GO:0003677">
    <property type="term" value="F:DNA binding"/>
    <property type="evidence" value="ECO:0007669"/>
    <property type="project" value="InterPro"/>
</dbReference>